<evidence type="ECO:0000313" key="2">
    <source>
        <dbReference type="Proteomes" id="UP001364695"/>
    </source>
</evidence>
<name>A0ACC6P5R2_9BURK</name>
<sequence length="232" mass="25901">MSDDLTQDLDQLLQNNKSWAARCEAQRPGFFTTLTKQQSPQYLWIGCADSRVPANDLVGLLPGELFVHRNIANLVVHSDINAMSVIQFAVDQLAVRHILVVGHSRCSGVRAALENQRIGIADLWLGHLKDVRRSHQDWLSTLPDVDARLDALCELNVLEQSLNLCRTQTVQDAWARGQSVIIHGWVYGLHNGLMDDMSVTVSSADDAKPTYQRALAALKRRHEERHGLPLSA</sequence>
<reference evidence="1" key="1">
    <citation type="submission" date="2023-10" db="EMBL/GenBank/DDBJ databases">
        <title>Amphibacter perezi, gen. nov., sp. nov. a novel taxa of the family Comamonadaceae, class Betaproteobacteria isolated from the skin microbiota of Pelophylax perezi from different populations.</title>
        <authorList>
            <person name="Costa S."/>
            <person name="Proenca D.N."/>
            <person name="Lopes I."/>
            <person name="Morais P.V."/>
        </authorList>
    </citation>
    <scope>NUCLEOTIDE SEQUENCE</scope>
    <source>
        <strain evidence="1">SL12-8</strain>
    </source>
</reference>
<gene>
    <name evidence="1" type="primary">can</name>
    <name evidence="1" type="ORF">RV045_14160</name>
</gene>
<comment type="caution">
    <text evidence="1">The sequence shown here is derived from an EMBL/GenBank/DDBJ whole genome shotgun (WGS) entry which is preliminary data.</text>
</comment>
<keyword evidence="2" id="KW-1185">Reference proteome</keyword>
<organism evidence="1 2">
    <name type="scientific">Amphibiibacter pelophylacis</name>
    <dbReference type="NCBI Taxonomy" id="1799477"/>
    <lineage>
        <taxon>Bacteria</taxon>
        <taxon>Pseudomonadati</taxon>
        <taxon>Pseudomonadota</taxon>
        <taxon>Betaproteobacteria</taxon>
        <taxon>Burkholderiales</taxon>
        <taxon>Sphaerotilaceae</taxon>
        <taxon>Amphibiibacter</taxon>
    </lineage>
</organism>
<proteinExistence type="predicted"/>
<accession>A0ACC6P5R2</accession>
<dbReference type="EMBL" id="JAWDIE010000035">
    <property type="protein sequence ID" value="MEJ7139566.1"/>
    <property type="molecule type" value="Genomic_DNA"/>
</dbReference>
<dbReference type="Proteomes" id="UP001364695">
    <property type="component" value="Unassembled WGS sequence"/>
</dbReference>
<protein>
    <submittedName>
        <fullName evidence="1">Carbonate dehydratase</fullName>
    </submittedName>
</protein>
<evidence type="ECO:0000313" key="1">
    <source>
        <dbReference type="EMBL" id="MEJ7139566.1"/>
    </source>
</evidence>